<name>A0A6A4GTS6_9AGAR</name>
<dbReference type="OrthoDB" id="3202607at2759"/>
<organism evidence="1 2">
    <name type="scientific">Gymnopus androsaceus JB14</name>
    <dbReference type="NCBI Taxonomy" id="1447944"/>
    <lineage>
        <taxon>Eukaryota</taxon>
        <taxon>Fungi</taxon>
        <taxon>Dikarya</taxon>
        <taxon>Basidiomycota</taxon>
        <taxon>Agaricomycotina</taxon>
        <taxon>Agaricomycetes</taxon>
        <taxon>Agaricomycetidae</taxon>
        <taxon>Agaricales</taxon>
        <taxon>Marasmiineae</taxon>
        <taxon>Omphalotaceae</taxon>
        <taxon>Gymnopus</taxon>
    </lineage>
</organism>
<sequence>MKDLNLEGSNTWHRRGHYFTKIFGISFGGGQQRPGNFAHTAAEDAVWEKLRNTPEIQAVARRVDYLLACYFPKIHSLYTNVLSDICEADNSLVRNWENCCFAASSINLDSAITVYHHDWRNTLFGECAVKNCGPFDYKKGGNLVLWDLRLIIEFPPGCTAFFPSAMLAHSNTSIAPGEQRHSMTFFMASGLLRWRHNSYMSDKDFIAWGIEIGKAGLG</sequence>
<accession>A0A6A4GTS6</accession>
<gene>
    <name evidence="1" type="ORF">BT96DRAFT_835410</name>
</gene>
<dbReference type="AlphaFoldDB" id="A0A6A4GTS6"/>
<evidence type="ECO:0000313" key="1">
    <source>
        <dbReference type="EMBL" id="KAE9389098.1"/>
    </source>
</evidence>
<reference evidence="1" key="1">
    <citation type="journal article" date="2019" name="Environ. Microbiol.">
        <title>Fungal ecological strategies reflected in gene transcription - a case study of two litter decomposers.</title>
        <authorList>
            <person name="Barbi F."/>
            <person name="Kohler A."/>
            <person name="Barry K."/>
            <person name="Baskaran P."/>
            <person name="Daum C."/>
            <person name="Fauchery L."/>
            <person name="Ihrmark K."/>
            <person name="Kuo A."/>
            <person name="LaButti K."/>
            <person name="Lipzen A."/>
            <person name="Morin E."/>
            <person name="Grigoriev I.V."/>
            <person name="Henrissat B."/>
            <person name="Lindahl B."/>
            <person name="Martin F."/>
        </authorList>
    </citation>
    <scope>NUCLEOTIDE SEQUENCE</scope>
    <source>
        <strain evidence="1">JB14</strain>
    </source>
</reference>
<protein>
    <submittedName>
        <fullName evidence="1">Uncharacterized protein</fullName>
    </submittedName>
</protein>
<dbReference type="Gene3D" id="3.60.130.30">
    <property type="match status" value="1"/>
</dbReference>
<evidence type="ECO:0000313" key="2">
    <source>
        <dbReference type="Proteomes" id="UP000799118"/>
    </source>
</evidence>
<dbReference type="EMBL" id="ML769712">
    <property type="protein sequence ID" value="KAE9389098.1"/>
    <property type="molecule type" value="Genomic_DNA"/>
</dbReference>
<dbReference type="Proteomes" id="UP000799118">
    <property type="component" value="Unassembled WGS sequence"/>
</dbReference>
<proteinExistence type="predicted"/>
<keyword evidence="2" id="KW-1185">Reference proteome</keyword>